<sequence length="190" mass="22071">MKLLDDTRFEGFNVPVPSKTNKGTKKDEIYEVMSFQLRRLEKVLNENGAEVSSTTIQGEYLDSENIIKIVICEDTSERKFMGRGKSRKSVKVSSIVPRMPFTQKNVTKLASERLNNIFINFIAVIRDKKLMSEILEIEETEDDGKLFNAFNKQYGELWLATSEREKELLEHLKKRSLIVIEKYNEKENKA</sequence>
<gene>
    <name evidence="1" type="ORF">LL038_06015</name>
</gene>
<accession>A0AA47EKB0</accession>
<proteinExistence type="predicted"/>
<evidence type="ECO:0000313" key="2">
    <source>
        <dbReference type="Proteomes" id="UP001164733"/>
    </source>
</evidence>
<reference evidence="1" key="1">
    <citation type="submission" date="2021-11" db="EMBL/GenBank/DDBJ databases">
        <title>Clostridia strains as spoilage organisms.</title>
        <authorList>
            <person name="Wambui J."/>
            <person name="Stevens M.J.A."/>
            <person name="Stephan R."/>
        </authorList>
    </citation>
    <scope>NUCLEOTIDE SEQUENCE</scope>
    <source>
        <strain evidence="1">CF009</strain>
    </source>
</reference>
<dbReference type="AlphaFoldDB" id="A0AA47EKB0"/>
<dbReference type="EMBL" id="CP086239">
    <property type="protein sequence ID" value="WAG61799.1"/>
    <property type="molecule type" value="Genomic_DNA"/>
</dbReference>
<dbReference type="Proteomes" id="UP001164733">
    <property type="component" value="Chromosome"/>
</dbReference>
<dbReference type="RefSeq" id="WP_253199859.1">
    <property type="nucleotide sequence ID" value="NZ_CP086239.1"/>
</dbReference>
<name>A0AA47EKB0_9CLOT</name>
<evidence type="ECO:0000313" key="1">
    <source>
        <dbReference type="EMBL" id="WAG61799.1"/>
    </source>
</evidence>
<protein>
    <submittedName>
        <fullName evidence="1">Uncharacterized protein</fullName>
    </submittedName>
</protein>
<organism evidence="1 2">
    <name type="scientific">Clostridium estertheticum</name>
    <dbReference type="NCBI Taxonomy" id="238834"/>
    <lineage>
        <taxon>Bacteria</taxon>
        <taxon>Bacillati</taxon>
        <taxon>Bacillota</taxon>
        <taxon>Clostridia</taxon>
        <taxon>Eubacteriales</taxon>
        <taxon>Clostridiaceae</taxon>
        <taxon>Clostridium</taxon>
    </lineage>
</organism>